<dbReference type="InterPro" id="IPR032675">
    <property type="entry name" value="LRR_dom_sf"/>
</dbReference>
<dbReference type="Gene3D" id="3.80.10.10">
    <property type="entry name" value="Ribonuclease Inhibitor"/>
    <property type="match status" value="1"/>
</dbReference>
<dbReference type="EMBL" id="ML979134">
    <property type="protein sequence ID" value="KAF1917603.1"/>
    <property type="molecule type" value="Genomic_DNA"/>
</dbReference>
<name>A0A6A5QQD3_AMPQU</name>
<proteinExistence type="predicted"/>
<dbReference type="SUPFAM" id="SSF52047">
    <property type="entry name" value="RNI-like"/>
    <property type="match status" value="1"/>
</dbReference>
<protein>
    <submittedName>
        <fullName evidence="1">Uncharacterized protein</fullName>
    </submittedName>
</protein>
<organism evidence="1 2">
    <name type="scientific">Ampelomyces quisqualis</name>
    <name type="common">Powdery mildew agent</name>
    <dbReference type="NCBI Taxonomy" id="50730"/>
    <lineage>
        <taxon>Eukaryota</taxon>
        <taxon>Fungi</taxon>
        <taxon>Dikarya</taxon>
        <taxon>Ascomycota</taxon>
        <taxon>Pezizomycotina</taxon>
        <taxon>Dothideomycetes</taxon>
        <taxon>Pleosporomycetidae</taxon>
        <taxon>Pleosporales</taxon>
        <taxon>Pleosporineae</taxon>
        <taxon>Phaeosphaeriaceae</taxon>
        <taxon>Ampelomyces</taxon>
    </lineage>
</organism>
<evidence type="ECO:0000313" key="2">
    <source>
        <dbReference type="Proteomes" id="UP000800096"/>
    </source>
</evidence>
<gene>
    <name evidence="1" type="ORF">BDU57DRAFT_513945</name>
</gene>
<reference evidence="1" key="1">
    <citation type="journal article" date="2020" name="Stud. Mycol.">
        <title>101 Dothideomycetes genomes: a test case for predicting lifestyles and emergence of pathogens.</title>
        <authorList>
            <person name="Haridas S."/>
            <person name="Albert R."/>
            <person name="Binder M."/>
            <person name="Bloem J."/>
            <person name="Labutti K."/>
            <person name="Salamov A."/>
            <person name="Andreopoulos B."/>
            <person name="Baker S."/>
            <person name="Barry K."/>
            <person name="Bills G."/>
            <person name="Bluhm B."/>
            <person name="Cannon C."/>
            <person name="Castanera R."/>
            <person name="Culley D."/>
            <person name="Daum C."/>
            <person name="Ezra D."/>
            <person name="Gonzalez J."/>
            <person name="Henrissat B."/>
            <person name="Kuo A."/>
            <person name="Liang C."/>
            <person name="Lipzen A."/>
            <person name="Lutzoni F."/>
            <person name="Magnuson J."/>
            <person name="Mondo S."/>
            <person name="Nolan M."/>
            <person name="Ohm R."/>
            <person name="Pangilinan J."/>
            <person name="Park H.-J."/>
            <person name="Ramirez L."/>
            <person name="Alfaro M."/>
            <person name="Sun H."/>
            <person name="Tritt A."/>
            <person name="Yoshinaga Y."/>
            <person name="Zwiers L.-H."/>
            <person name="Turgeon B."/>
            <person name="Goodwin S."/>
            <person name="Spatafora J."/>
            <person name="Crous P."/>
            <person name="Grigoriev I."/>
        </authorList>
    </citation>
    <scope>NUCLEOTIDE SEQUENCE</scope>
    <source>
        <strain evidence="1">HMLAC05119</strain>
    </source>
</reference>
<dbReference type="Proteomes" id="UP000800096">
    <property type="component" value="Unassembled WGS sequence"/>
</dbReference>
<sequence>MLQRLTLHGHGSGDRKFVLGNAKAMFFHPTLKSITLSCLNFDADMDEEMVAAKQNSTLLQSLTLVECNVNVQFLDVVLGLPKALKELSIGERLHVFDCSPSMDPKKRTSSVQFLTALQRQAESLQRLIHVGGQLEYIPARDCDPDGATKLRSLTKLETLELGFESHLNYYLRANGFPPSLKTLKMLDAALSLNSGPDMRSMADVAFHSITTLVSSCMPPSIQPGFEVHLHFSDHSMFRLFAIAHPAEQDRLFATVLLDRPTIYKIATILKSHNGKFLVMRETFPSGTSYIPPYMYGEETPVDQKMYDSDDYWRFSNIDYQYIDDETLRAQVIMSNRLRVCRTCELKGLGVESCRSADEGIKCAPCARSSMECIWDVAIEGDESEQNEAEAETEVGIQQVLFM</sequence>
<keyword evidence="2" id="KW-1185">Reference proteome</keyword>
<dbReference type="AlphaFoldDB" id="A0A6A5QQD3"/>
<dbReference type="OrthoDB" id="2522477at2759"/>
<accession>A0A6A5QQD3</accession>
<evidence type="ECO:0000313" key="1">
    <source>
        <dbReference type="EMBL" id="KAF1917603.1"/>
    </source>
</evidence>